<dbReference type="Proteomes" id="UP000427716">
    <property type="component" value="Chromosome"/>
</dbReference>
<evidence type="ECO:0000259" key="3">
    <source>
        <dbReference type="SMART" id="SM00363"/>
    </source>
</evidence>
<organism evidence="4 5">
    <name type="scientific">Guyparkeria halophila</name>
    <dbReference type="NCBI Taxonomy" id="47960"/>
    <lineage>
        <taxon>Bacteria</taxon>
        <taxon>Pseudomonadati</taxon>
        <taxon>Pseudomonadota</taxon>
        <taxon>Gammaproteobacteria</taxon>
        <taxon>Chromatiales</taxon>
        <taxon>Thioalkalibacteraceae</taxon>
        <taxon>Guyparkeria</taxon>
    </lineage>
</organism>
<dbReference type="RefSeq" id="WP_136866037.1">
    <property type="nucleotide sequence ID" value="NZ_CP046415.1"/>
</dbReference>
<feature type="domain" description="RNA-binding S4" evidence="3">
    <location>
        <begin position="20"/>
        <end position="82"/>
    </location>
</feature>
<gene>
    <name evidence="4" type="ORF">GM160_04675</name>
</gene>
<feature type="compositionally biased region" description="Low complexity" evidence="2">
    <location>
        <begin position="1"/>
        <end position="19"/>
    </location>
</feature>
<dbReference type="CDD" id="cd00165">
    <property type="entry name" value="S4"/>
    <property type="match status" value="1"/>
</dbReference>
<protein>
    <recommendedName>
        <fullName evidence="3">RNA-binding S4 domain-containing protein</fullName>
    </recommendedName>
</protein>
<dbReference type="Pfam" id="PF01479">
    <property type="entry name" value="S4"/>
    <property type="match status" value="1"/>
</dbReference>
<evidence type="ECO:0000256" key="1">
    <source>
        <dbReference type="PROSITE-ProRule" id="PRU00182"/>
    </source>
</evidence>
<dbReference type="Gene3D" id="3.10.290.10">
    <property type="entry name" value="RNA-binding S4 domain"/>
    <property type="match status" value="1"/>
</dbReference>
<name>A0A6I6D9Q4_9GAMM</name>
<feature type="region of interest" description="Disordered" evidence="2">
    <location>
        <begin position="1"/>
        <end position="20"/>
    </location>
</feature>
<proteinExistence type="predicted"/>
<dbReference type="InterPro" id="IPR036986">
    <property type="entry name" value="S4_RNA-bd_sf"/>
</dbReference>
<accession>A0A6I6D9Q4</accession>
<dbReference type="SUPFAM" id="SSF55174">
    <property type="entry name" value="Alpha-L RNA-binding motif"/>
    <property type="match status" value="1"/>
</dbReference>
<dbReference type="KEGG" id="ghl:GM160_04675"/>
<evidence type="ECO:0000313" key="4">
    <source>
        <dbReference type="EMBL" id="QGT78252.1"/>
    </source>
</evidence>
<evidence type="ECO:0000256" key="2">
    <source>
        <dbReference type="SAM" id="MobiDB-lite"/>
    </source>
</evidence>
<dbReference type="AlphaFoldDB" id="A0A6I6D9Q4"/>
<dbReference type="EMBL" id="CP046415">
    <property type="protein sequence ID" value="QGT78252.1"/>
    <property type="molecule type" value="Genomic_DNA"/>
</dbReference>
<keyword evidence="5" id="KW-1185">Reference proteome</keyword>
<dbReference type="SMART" id="SM00363">
    <property type="entry name" value="S4"/>
    <property type="match status" value="1"/>
</dbReference>
<dbReference type="GO" id="GO:0003723">
    <property type="term" value="F:RNA binding"/>
    <property type="evidence" value="ECO:0007669"/>
    <property type="project" value="UniProtKB-KW"/>
</dbReference>
<keyword evidence="1" id="KW-0694">RNA-binding</keyword>
<sequence length="142" mass="15664">MKKSAKTGQSASASTAQDSQRLDTWLWAARFFKTRQLASAAIDGGKIELNGQAVTKRGKSVKPGDRLTIGKAGMRFVVDVEALNPKRGPASEAALLYRETPESIEKRRLVAEQQRAERELNPHHKPAKQARALLRALRGKSF</sequence>
<dbReference type="InterPro" id="IPR002942">
    <property type="entry name" value="S4_RNA-bd"/>
</dbReference>
<reference evidence="4 5" key="1">
    <citation type="submission" date="2019-11" db="EMBL/GenBank/DDBJ databases">
        <authorList>
            <person name="Zhang J."/>
            <person name="Sun C."/>
        </authorList>
    </citation>
    <scope>NUCLEOTIDE SEQUENCE [LARGE SCALE GENOMIC DNA]</scope>
    <source>
        <strain evidence="5">sp2</strain>
    </source>
</reference>
<dbReference type="PROSITE" id="PS50889">
    <property type="entry name" value="S4"/>
    <property type="match status" value="1"/>
</dbReference>
<evidence type="ECO:0000313" key="5">
    <source>
        <dbReference type="Proteomes" id="UP000427716"/>
    </source>
</evidence>